<keyword evidence="5" id="KW-0777">Teichoic acid biosynthesis</keyword>
<comment type="subcellular location">
    <subcellularLocation>
        <location evidence="1">Cell membrane</location>
        <topology evidence="1">Peripheral membrane protein</topology>
    </subcellularLocation>
</comment>
<evidence type="ECO:0000256" key="4">
    <source>
        <dbReference type="ARBA" id="ARBA00022679"/>
    </source>
</evidence>
<dbReference type="InterPro" id="IPR007554">
    <property type="entry name" value="Glycerophosphate_synth"/>
</dbReference>
<evidence type="ECO:0000256" key="5">
    <source>
        <dbReference type="ARBA" id="ARBA00022944"/>
    </source>
</evidence>
<dbReference type="InterPro" id="IPR043149">
    <property type="entry name" value="TagF_N"/>
</dbReference>
<dbReference type="Gene3D" id="3.40.50.12580">
    <property type="match status" value="1"/>
</dbReference>
<gene>
    <name evidence="7" type="ORF">BAU17_13925</name>
</gene>
<evidence type="ECO:0000256" key="3">
    <source>
        <dbReference type="ARBA" id="ARBA00022475"/>
    </source>
</evidence>
<evidence type="ECO:0000256" key="1">
    <source>
        <dbReference type="ARBA" id="ARBA00004202"/>
    </source>
</evidence>
<dbReference type="EMBL" id="MAEL01000025">
    <property type="protein sequence ID" value="KAF1305055.1"/>
    <property type="molecule type" value="Genomic_DNA"/>
</dbReference>
<name>A0ABQ6Z0Z7_9ENTE</name>
<protein>
    <submittedName>
        <fullName evidence="7">CDP-glycerol--glycerophosphate glycerophosphotransferase</fullName>
    </submittedName>
</protein>
<evidence type="ECO:0000256" key="6">
    <source>
        <dbReference type="ARBA" id="ARBA00023136"/>
    </source>
</evidence>
<organism evidence="7 8">
    <name type="scientific">Candidatus Enterococcus willemsii</name>
    <dbReference type="NCBI Taxonomy" id="1857215"/>
    <lineage>
        <taxon>Bacteria</taxon>
        <taxon>Bacillati</taxon>
        <taxon>Bacillota</taxon>
        <taxon>Bacilli</taxon>
        <taxon>Lactobacillales</taxon>
        <taxon>Enterococcaceae</taxon>
        <taxon>Enterococcus</taxon>
    </lineage>
</organism>
<evidence type="ECO:0000313" key="8">
    <source>
        <dbReference type="Proteomes" id="UP000782705"/>
    </source>
</evidence>
<dbReference type="Proteomes" id="UP000782705">
    <property type="component" value="Unassembled WGS sequence"/>
</dbReference>
<dbReference type="PANTHER" id="PTHR37316:SF3">
    <property type="entry name" value="TEICHOIC ACID GLYCEROL-PHOSPHATE TRANSFERASE"/>
    <property type="match status" value="1"/>
</dbReference>
<evidence type="ECO:0000313" key="7">
    <source>
        <dbReference type="EMBL" id="KAF1305055.1"/>
    </source>
</evidence>
<keyword evidence="8" id="KW-1185">Reference proteome</keyword>
<proteinExistence type="inferred from homology"/>
<dbReference type="Gene3D" id="3.40.50.2000">
    <property type="entry name" value="Glycogen Phosphorylase B"/>
    <property type="match status" value="1"/>
</dbReference>
<dbReference type="InterPro" id="IPR051612">
    <property type="entry name" value="Teichoic_Acid_Biosynth"/>
</dbReference>
<dbReference type="Gene3D" id="3.40.50.11820">
    <property type="match status" value="1"/>
</dbReference>
<comment type="caution">
    <text evidence="7">The sequence shown here is derived from an EMBL/GenBank/DDBJ whole genome shotgun (WGS) entry which is preliminary data.</text>
</comment>
<keyword evidence="4" id="KW-0808">Transferase</keyword>
<reference evidence="7 8" key="1">
    <citation type="submission" date="2016-06" db="EMBL/GenBank/DDBJ databases">
        <title>Four novel species of enterococci isolated from chicken manure.</title>
        <authorList>
            <person name="Van Tyne D."/>
        </authorList>
    </citation>
    <scope>NUCLEOTIDE SEQUENCE [LARGE SCALE GENOMIC DNA]</scope>
    <source>
        <strain evidence="7 8">CU12B</strain>
    </source>
</reference>
<dbReference type="InterPro" id="IPR043148">
    <property type="entry name" value="TagF_C"/>
</dbReference>
<sequence>MKIGIIGYDLFGTGGTKRSNVNLINEFLKDRHSIVYFNLLPFTKKKSQLMKNDFNSNDSVHFEQLNNFKSAEKCDLYIITRESLFVFSKAIKSLYPKITVVGEIHTPLQLLDPELDFAIEYIDYFRVATDGILEKLSKKIPESQLFQYPVSINHLSLEKKEIVPLGQKINFLIYSRFDEYQKDIAYAIRLMDHFVNIKKQTQYFLYLNGTGGYEKAYHQLISFYKLEKFVFINNEIPEETIYLSTARCETLGYSILEAFTEGNPIILYKGDDHSLADIYGEFESICWLEKDIATDAQAIERFLSKDVIERKKAYEKDLILVESSLKKGNYAAKYIQKIPTRNKISNPVKEVSFDYIEKLINQQNNIQDNSFVLKAYLKLKELPIIGTIVKSEKIKKTIKSILSSKTENLADDDDILEGELREDFIFVESFHGKSFAGDPKHLALYLQKKYPSRYFYVSSVNELVDIEILQFGMIPVRIGGARYIEKFRKSKLVIMNGNSLDKAKKVKGQVFVETWHGFPLKKMVADLENIDARDEETKAFLPRMRKWDYLLTSSQKNLELFESAFCLSENTNLHKLILGAPRNNYLIANRFNEVIRNEIIKKYFNHEDKSLKYILYCPTWRKDSRKKVSTLDLSQVIKELPNDYRIIVKLHPLESHLMKFYNDIDKHIICFPNELSDIQELFLISDILITDYSSAMFDYAHMNKKIIVLQEDVYEYQKKVGWYFDLYKETGLLGKNYSEDELIQEILTENNYKYNEKIVTKFLDKDSLHTNHDIIDYLTKKN</sequence>
<comment type="similarity">
    <text evidence="2">Belongs to the CDP-glycerol glycerophosphotransferase family.</text>
</comment>
<accession>A0ABQ6Z0Z7</accession>
<dbReference type="PANTHER" id="PTHR37316">
    <property type="entry name" value="TEICHOIC ACID GLYCEROL-PHOSPHATE PRIMASE"/>
    <property type="match status" value="1"/>
</dbReference>
<dbReference type="Pfam" id="PF04464">
    <property type="entry name" value="Glyphos_transf"/>
    <property type="match status" value="1"/>
</dbReference>
<keyword evidence="6" id="KW-0472">Membrane</keyword>
<dbReference type="SUPFAM" id="SSF53756">
    <property type="entry name" value="UDP-Glycosyltransferase/glycogen phosphorylase"/>
    <property type="match status" value="2"/>
</dbReference>
<evidence type="ECO:0000256" key="2">
    <source>
        <dbReference type="ARBA" id="ARBA00010488"/>
    </source>
</evidence>
<keyword evidence="3" id="KW-1003">Cell membrane</keyword>